<gene>
    <name evidence="2" type="ordered locus">Mesop_5807</name>
</gene>
<organism evidence="2 3">
    <name type="scientific">Mesorhizobium opportunistum (strain LMG 24607 / HAMBI 3007 / WSM2075)</name>
    <dbReference type="NCBI Taxonomy" id="536019"/>
    <lineage>
        <taxon>Bacteria</taxon>
        <taxon>Pseudomonadati</taxon>
        <taxon>Pseudomonadota</taxon>
        <taxon>Alphaproteobacteria</taxon>
        <taxon>Hyphomicrobiales</taxon>
        <taxon>Phyllobacteriaceae</taxon>
        <taxon>Mesorhizobium</taxon>
    </lineage>
</organism>
<dbReference type="RefSeq" id="WP_013896849.1">
    <property type="nucleotide sequence ID" value="NC_015675.1"/>
</dbReference>
<dbReference type="EMBL" id="CP002279">
    <property type="protein sequence ID" value="AEH90215.1"/>
    <property type="molecule type" value="Genomic_DNA"/>
</dbReference>
<reference evidence="2 3" key="1">
    <citation type="submission" date="2010-10" db="EMBL/GenBank/DDBJ databases">
        <title>Complete sequence of Mesorhizobium opportunistum WSM2075.</title>
        <authorList>
            <consortium name="US DOE Joint Genome Institute"/>
            <person name="Lucas S."/>
            <person name="Copeland A."/>
            <person name="Lapidus A."/>
            <person name="Cheng J.-F."/>
            <person name="Bruce D."/>
            <person name="Goodwin L."/>
            <person name="Pitluck S."/>
            <person name="Chertkov O."/>
            <person name="Misra M."/>
            <person name="Detter J.C."/>
            <person name="Han C."/>
            <person name="Tapia R."/>
            <person name="Land M."/>
            <person name="Hauser L."/>
            <person name="Kyrpides N."/>
            <person name="Ovchinnikova G."/>
            <person name="Mavrommatis K.M."/>
            <person name="Tiwari R.P."/>
            <person name="Howieson J.G."/>
            <person name="O'Hara G.W."/>
            <person name="Nandasena K.G."/>
            <person name="Woyke T."/>
        </authorList>
    </citation>
    <scope>NUCLEOTIDE SEQUENCE [LARGE SCALE GENOMIC DNA]</scope>
    <source>
        <strain evidence="3">LMG 24607 / HAMBI 3007 / WSM2075</strain>
    </source>
</reference>
<evidence type="ECO:0000313" key="2">
    <source>
        <dbReference type="EMBL" id="AEH90215.1"/>
    </source>
</evidence>
<dbReference type="STRING" id="536019.Mesop_5807"/>
<keyword evidence="1" id="KW-0732">Signal</keyword>
<protein>
    <submittedName>
        <fullName evidence="2">Uncharacterized protein</fullName>
    </submittedName>
</protein>
<feature type="chain" id="PRO_5003365813" evidence="1">
    <location>
        <begin position="32"/>
        <end position="104"/>
    </location>
</feature>
<dbReference type="AlphaFoldDB" id="F7YF28"/>
<dbReference type="Proteomes" id="UP000001623">
    <property type="component" value="Chromosome"/>
</dbReference>
<name>F7YF28_MESOW</name>
<proteinExistence type="predicted"/>
<evidence type="ECO:0000256" key="1">
    <source>
        <dbReference type="SAM" id="SignalP"/>
    </source>
</evidence>
<dbReference type="KEGG" id="mop:Mesop_5807"/>
<evidence type="ECO:0000313" key="3">
    <source>
        <dbReference type="Proteomes" id="UP000001623"/>
    </source>
</evidence>
<sequence length="104" mass="10745">MIKYLNDASGNFLMSRLYRMKALLAASFATAATIPPMAVFAQAVQTSTQLEPVVVEGEAGGGATGPVDGVVAKKTTTGSKTATTIKLGGPYLVYLLAKGVRHQG</sequence>
<feature type="signal peptide" evidence="1">
    <location>
        <begin position="1"/>
        <end position="31"/>
    </location>
</feature>
<accession>F7YF28</accession>
<dbReference type="HOGENOM" id="CLU_2246814_0_0_5"/>